<proteinExistence type="predicted"/>
<organism evidence="2 3">
    <name type="scientific">Mycena metata</name>
    <dbReference type="NCBI Taxonomy" id="1033252"/>
    <lineage>
        <taxon>Eukaryota</taxon>
        <taxon>Fungi</taxon>
        <taxon>Dikarya</taxon>
        <taxon>Basidiomycota</taxon>
        <taxon>Agaricomycotina</taxon>
        <taxon>Agaricomycetes</taxon>
        <taxon>Agaricomycetidae</taxon>
        <taxon>Agaricales</taxon>
        <taxon>Marasmiineae</taxon>
        <taxon>Mycenaceae</taxon>
        <taxon>Mycena</taxon>
    </lineage>
</organism>
<feature type="compositionally biased region" description="Low complexity" evidence="1">
    <location>
        <begin position="1"/>
        <end position="17"/>
    </location>
</feature>
<evidence type="ECO:0000313" key="2">
    <source>
        <dbReference type="EMBL" id="KAJ7736632.1"/>
    </source>
</evidence>
<dbReference type="Proteomes" id="UP001215598">
    <property type="component" value="Unassembled WGS sequence"/>
</dbReference>
<feature type="region of interest" description="Disordered" evidence="1">
    <location>
        <begin position="1"/>
        <end position="37"/>
    </location>
</feature>
<reference evidence="2" key="1">
    <citation type="submission" date="2023-03" db="EMBL/GenBank/DDBJ databases">
        <title>Massive genome expansion in bonnet fungi (Mycena s.s.) driven by repeated elements and novel gene families across ecological guilds.</title>
        <authorList>
            <consortium name="Lawrence Berkeley National Laboratory"/>
            <person name="Harder C.B."/>
            <person name="Miyauchi S."/>
            <person name="Viragh M."/>
            <person name="Kuo A."/>
            <person name="Thoen E."/>
            <person name="Andreopoulos B."/>
            <person name="Lu D."/>
            <person name="Skrede I."/>
            <person name="Drula E."/>
            <person name="Henrissat B."/>
            <person name="Morin E."/>
            <person name="Kohler A."/>
            <person name="Barry K."/>
            <person name="LaButti K."/>
            <person name="Morin E."/>
            <person name="Salamov A."/>
            <person name="Lipzen A."/>
            <person name="Mereny Z."/>
            <person name="Hegedus B."/>
            <person name="Baldrian P."/>
            <person name="Stursova M."/>
            <person name="Weitz H."/>
            <person name="Taylor A."/>
            <person name="Grigoriev I.V."/>
            <person name="Nagy L.G."/>
            <person name="Martin F."/>
            <person name="Kauserud H."/>
        </authorList>
    </citation>
    <scope>NUCLEOTIDE SEQUENCE</scope>
    <source>
        <strain evidence="2">CBHHK182m</strain>
    </source>
</reference>
<name>A0AAD7I767_9AGAR</name>
<accession>A0AAD7I767</accession>
<sequence length="165" mass="19098">MSRPAANSAASSRQAPPLTAKEQQKRAARAEASARYRERNREALLESGRARAAHRRAKLHLRGREYLLERARLRAREASARYRERNREELALKQRQVRKRAYIKKHGVHAYIQRRFDAPIPGREAPAEDNDPEPDAATADSSRDEYEYSSAPRICDYYDPCSRCY</sequence>
<dbReference type="EMBL" id="JARKIB010000120">
    <property type="protein sequence ID" value="KAJ7736632.1"/>
    <property type="molecule type" value="Genomic_DNA"/>
</dbReference>
<protein>
    <submittedName>
        <fullName evidence="2">Uncharacterized protein</fullName>
    </submittedName>
</protein>
<evidence type="ECO:0000256" key="1">
    <source>
        <dbReference type="SAM" id="MobiDB-lite"/>
    </source>
</evidence>
<keyword evidence="3" id="KW-1185">Reference proteome</keyword>
<feature type="compositionally biased region" description="Basic and acidic residues" evidence="1">
    <location>
        <begin position="22"/>
        <end position="37"/>
    </location>
</feature>
<evidence type="ECO:0000313" key="3">
    <source>
        <dbReference type="Proteomes" id="UP001215598"/>
    </source>
</evidence>
<dbReference type="AlphaFoldDB" id="A0AAD7I767"/>
<feature type="region of interest" description="Disordered" evidence="1">
    <location>
        <begin position="114"/>
        <end position="148"/>
    </location>
</feature>
<gene>
    <name evidence="2" type="ORF">B0H16DRAFT_1466533</name>
</gene>
<comment type="caution">
    <text evidence="2">The sequence shown here is derived from an EMBL/GenBank/DDBJ whole genome shotgun (WGS) entry which is preliminary data.</text>
</comment>